<gene>
    <name evidence="1" type="ORF">OS493_011035</name>
</gene>
<dbReference type="InterPro" id="IPR050784">
    <property type="entry name" value="IAP"/>
</dbReference>
<comment type="caution">
    <text evidence="1">The sequence shown here is derived from an EMBL/GenBank/DDBJ whole genome shotgun (WGS) entry which is preliminary data.</text>
</comment>
<accession>A0A9W9ZEL2</accession>
<protein>
    <submittedName>
        <fullName evidence="1">Uncharacterized protein</fullName>
    </submittedName>
</protein>
<dbReference type="PANTHER" id="PTHR10044:SF139">
    <property type="entry name" value="DEATH-ASSOCIATED INHIBITOR OF APOPTOSIS 2"/>
    <property type="match status" value="1"/>
</dbReference>
<dbReference type="OrthoDB" id="4034597at2759"/>
<dbReference type="Proteomes" id="UP001163046">
    <property type="component" value="Unassembled WGS sequence"/>
</dbReference>
<name>A0A9W9ZEL2_9CNID</name>
<dbReference type="GO" id="GO:0051726">
    <property type="term" value="P:regulation of cell cycle"/>
    <property type="evidence" value="ECO:0007669"/>
    <property type="project" value="TreeGrafter"/>
</dbReference>
<dbReference type="InterPro" id="IPR001370">
    <property type="entry name" value="BIR_rpt"/>
</dbReference>
<keyword evidence="2" id="KW-1185">Reference proteome</keyword>
<dbReference type="SMART" id="SM00238">
    <property type="entry name" value="BIR"/>
    <property type="match status" value="1"/>
</dbReference>
<organism evidence="1 2">
    <name type="scientific">Desmophyllum pertusum</name>
    <dbReference type="NCBI Taxonomy" id="174260"/>
    <lineage>
        <taxon>Eukaryota</taxon>
        <taxon>Metazoa</taxon>
        <taxon>Cnidaria</taxon>
        <taxon>Anthozoa</taxon>
        <taxon>Hexacorallia</taxon>
        <taxon>Scleractinia</taxon>
        <taxon>Caryophylliina</taxon>
        <taxon>Caryophylliidae</taxon>
        <taxon>Desmophyllum</taxon>
    </lineage>
</organism>
<dbReference type="GO" id="GO:0031398">
    <property type="term" value="P:positive regulation of protein ubiquitination"/>
    <property type="evidence" value="ECO:0007669"/>
    <property type="project" value="TreeGrafter"/>
</dbReference>
<dbReference type="SUPFAM" id="SSF57924">
    <property type="entry name" value="Inhibitor of apoptosis (IAP) repeat"/>
    <property type="match status" value="1"/>
</dbReference>
<dbReference type="EMBL" id="MU826354">
    <property type="protein sequence ID" value="KAJ7380313.1"/>
    <property type="molecule type" value="Genomic_DNA"/>
</dbReference>
<dbReference type="Gene3D" id="1.10.1170.10">
    <property type="entry name" value="Inhibitor Of Apoptosis Protein (2mihbC-IAP-1), Chain A"/>
    <property type="match status" value="1"/>
</dbReference>
<reference evidence="1" key="1">
    <citation type="submission" date="2023-01" db="EMBL/GenBank/DDBJ databases">
        <title>Genome assembly of the deep-sea coral Lophelia pertusa.</title>
        <authorList>
            <person name="Herrera S."/>
            <person name="Cordes E."/>
        </authorList>
    </citation>
    <scope>NUCLEOTIDE SEQUENCE</scope>
    <source>
        <strain evidence="1">USNM1676648</strain>
        <tissue evidence="1">Polyp</tissue>
    </source>
</reference>
<dbReference type="AlphaFoldDB" id="A0A9W9ZEL2"/>
<dbReference type="GO" id="GO:0061630">
    <property type="term" value="F:ubiquitin protein ligase activity"/>
    <property type="evidence" value="ECO:0007669"/>
    <property type="project" value="TreeGrafter"/>
</dbReference>
<dbReference type="PANTHER" id="PTHR10044">
    <property type="entry name" value="INHIBITOR OF APOPTOSIS"/>
    <property type="match status" value="1"/>
</dbReference>
<dbReference type="GO" id="GO:0043066">
    <property type="term" value="P:negative regulation of apoptotic process"/>
    <property type="evidence" value="ECO:0007669"/>
    <property type="project" value="TreeGrafter"/>
</dbReference>
<evidence type="ECO:0000313" key="1">
    <source>
        <dbReference type="EMBL" id="KAJ7380313.1"/>
    </source>
</evidence>
<dbReference type="PROSITE" id="PS50143">
    <property type="entry name" value="BIR_REPEAT_2"/>
    <property type="match status" value="1"/>
</dbReference>
<sequence>MTEEEARQVHTTNHVAKTENLDNAAPPANLTDLSSAGNRVRTYMYWPSTSSVNVFELARAGFVFTGIDDVVKCFKCQGTLKKWKPGDDPLEGHKEFYPDCPHVVALDEIKKPINTETQLVDLLTVCDGVGYRLRQLQTIQSKASGVEPAKKHLTELQKRLDTTERTMHLVMKQMEAVTKCLAKTLADDPAMSGDKSLAEITEGLVNLKESNV</sequence>
<dbReference type="GO" id="GO:0005634">
    <property type="term" value="C:nucleus"/>
    <property type="evidence" value="ECO:0007669"/>
    <property type="project" value="TreeGrafter"/>
</dbReference>
<dbReference type="CDD" id="cd00022">
    <property type="entry name" value="BIR"/>
    <property type="match status" value="1"/>
</dbReference>
<evidence type="ECO:0000313" key="2">
    <source>
        <dbReference type="Proteomes" id="UP001163046"/>
    </source>
</evidence>
<dbReference type="Pfam" id="PF00653">
    <property type="entry name" value="BIR"/>
    <property type="match status" value="1"/>
</dbReference>
<dbReference type="GO" id="GO:0043027">
    <property type="term" value="F:cysteine-type endopeptidase inhibitor activity involved in apoptotic process"/>
    <property type="evidence" value="ECO:0007669"/>
    <property type="project" value="TreeGrafter"/>
</dbReference>
<dbReference type="GO" id="GO:0005737">
    <property type="term" value="C:cytoplasm"/>
    <property type="evidence" value="ECO:0007669"/>
    <property type="project" value="TreeGrafter"/>
</dbReference>
<proteinExistence type="predicted"/>